<reference evidence="2 3" key="1">
    <citation type="journal article" date="2018" name="Biotechnol. Biofuels">
        <title>Integrative visual omics of the white-rot fungus Polyporus brumalis exposes the biotechnological potential of its oxidative enzymes for delignifying raw plant biomass.</title>
        <authorList>
            <person name="Miyauchi S."/>
            <person name="Rancon A."/>
            <person name="Drula E."/>
            <person name="Hage H."/>
            <person name="Chaduli D."/>
            <person name="Favel A."/>
            <person name="Grisel S."/>
            <person name="Henrissat B."/>
            <person name="Herpoel-Gimbert I."/>
            <person name="Ruiz-Duenas F.J."/>
            <person name="Chevret D."/>
            <person name="Hainaut M."/>
            <person name="Lin J."/>
            <person name="Wang M."/>
            <person name="Pangilinan J."/>
            <person name="Lipzen A."/>
            <person name="Lesage-Meessen L."/>
            <person name="Navarro D."/>
            <person name="Riley R."/>
            <person name="Grigoriev I.V."/>
            <person name="Zhou S."/>
            <person name="Raouche S."/>
            <person name="Rosso M.N."/>
        </authorList>
    </citation>
    <scope>NUCLEOTIDE SEQUENCE [LARGE SCALE GENOMIC DNA]</scope>
    <source>
        <strain evidence="2 3">BRFM 1820</strain>
    </source>
</reference>
<dbReference type="EMBL" id="KZ857657">
    <property type="protein sequence ID" value="RDX39744.1"/>
    <property type="molecule type" value="Genomic_DNA"/>
</dbReference>
<feature type="region of interest" description="Disordered" evidence="1">
    <location>
        <begin position="152"/>
        <end position="196"/>
    </location>
</feature>
<protein>
    <submittedName>
        <fullName evidence="2">Uncharacterized protein</fullName>
    </submittedName>
</protein>
<proteinExistence type="predicted"/>
<organism evidence="2 3">
    <name type="scientific">Lentinus brumalis</name>
    <dbReference type="NCBI Taxonomy" id="2498619"/>
    <lineage>
        <taxon>Eukaryota</taxon>
        <taxon>Fungi</taxon>
        <taxon>Dikarya</taxon>
        <taxon>Basidiomycota</taxon>
        <taxon>Agaricomycotina</taxon>
        <taxon>Agaricomycetes</taxon>
        <taxon>Polyporales</taxon>
        <taxon>Polyporaceae</taxon>
        <taxon>Lentinus</taxon>
    </lineage>
</organism>
<keyword evidence="3" id="KW-1185">Reference proteome</keyword>
<evidence type="ECO:0000256" key="1">
    <source>
        <dbReference type="SAM" id="MobiDB-lite"/>
    </source>
</evidence>
<evidence type="ECO:0000313" key="3">
    <source>
        <dbReference type="Proteomes" id="UP000256964"/>
    </source>
</evidence>
<gene>
    <name evidence="2" type="ORF">OH76DRAFT_539394</name>
</gene>
<dbReference type="AlphaFoldDB" id="A0A371CHK1"/>
<dbReference type="Proteomes" id="UP000256964">
    <property type="component" value="Unassembled WGS sequence"/>
</dbReference>
<evidence type="ECO:0000313" key="2">
    <source>
        <dbReference type="EMBL" id="RDX39744.1"/>
    </source>
</evidence>
<feature type="region of interest" description="Disordered" evidence="1">
    <location>
        <begin position="70"/>
        <end position="95"/>
    </location>
</feature>
<accession>A0A371CHK1</accession>
<sequence length="244" mass="27508">MGHNSNPLRYVWIRYIWQSAVQFLCAAVGSLTVEQATNICKDKWIFNARYGQDLAPYVHGLQPVFTAVPSKPRASNRPVQTQHNSAPIPPTPAKRPSFIELPEHMHKRKRIEHSGASMPGREAFPNVSAHYAPRELRPRVSRALRTLVFLPLRAGPPRRPPTLGRKPRQLSRCTRSTHRVQGAPLQPARYPSNTLSPEPRCQHYHHRPVTLLVLHATWTSTWTCVPHTALCGAGHVYAPGYSLD</sequence>
<name>A0A371CHK1_9APHY</name>